<dbReference type="EMBL" id="CM016554">
    <property type="protein sequence ID" value="TKW27282.1"/>
    <property type="molecule type" value="Genomic_DNA"/>
</dbReference>
<dbReference type="AlphaFoldDB" id="A0A4U6VEY6"/>
<protein>
    <submittedName>
        <fullName evidence="2">Uncharacterized protein</fullName>
    </submittedName>
</protein>
<feature type="region of interest" description="Disordered" evidence="1">
    <location>
        <begin position="45"/>
        <end position="122"/>
    </location>
</feature>
<gene>
    <name evidence="2" type="ORF">SEVIR_3G247400v2</name>
</gene>
<dbReference type="Gramene" id="TKW27282">
    <property type="protein sequence ID" value="TKW27282"/>
    <property type="gene ID" value="SEVIR_3G247400v2"/>
</dbReference>
<proteinExistence type="predicted"/>
<organism evidence="2 3">
    <name type="scientific">Setaria viridis</name>
    <name type="common">Green bristlegrass</name>
    <name type="synonym">Setaria italica subsp. viridis</name>
    <dbReference type="NCBI Taxonomy" id="4556"/>
    <lineage>
        <taxon>Eukaryota</taxon>
        <taxon>Viridiplantae</taxon>
        <taxon>Streptophyta</taxon>
        <taxon>Embryophyta</taxon>
        <taxon>Tracheophyta</taxon>
        <taxon>Spermatophyta</taxon>
        <taxon>Magnoliopsida</taxon>
        <taxon>Liliopsida</taxon>
        <taxon>Poales</taxon>
        <taxon>Poaceae</taxon>
        <taxon>PACMAD clade</taxon>
        <taxon>Panicoideae</taxon>
        <taxon>Panicodae</taxon>
        <taxon>Paniceae</taxon>
        <taxon>Cenchrinae</taxon>
        <taxon>Setaria</taxon>
    </lineage>
</organism>
<keyword evidence="3" id="KW-1185">Reference proteome</keyword>
<evidence type="ECO:0000313" key="2">
    <source>
        <dbReference type="EMBL" id="TKW27282.1"/>
    </source>
</evidence>
<reference evidence="2" key="1">
    <citation type="submission" date="2019-03" db="EMBL/GenBank/DDBJ databases">
        <title>WGS assembly of Setaria viridis.</title>
        <authorList>
            <person name="Huang P."/>
            <person name="Jenkins J."/>
            <person name="Grimwood J."/>
            <person name="Barry K."/>
            <person name="Healey A."/>
            <person name="Mamidi S."/>
            <person name="Sreedasyam A."/>
            <person name="Shu S."/>
            <person name="Feldman M."/>
            <person name="Wu J."/>
            <person name="Yu Y."/>
            <person name="Chen C."/>
            <person name="Johnson J."/>
            <person name="Rokhsar D."/>
            <person name="Baxter I."/>
            <person name="Schmutz J."/>
            <person name="Brutnell T."/>
            <person name="Kellogg E."/>
        </authorList>
    </citation>
    <scope>NUCLEOTIDE SEQUENCE [LARGE SCALE GENOMIC DNA]</scope>
</reference>
<dbReference type="Proteomes" id="UP000298652">
    <property type="component" value="Chromosome 3"/>
</dbReference>
<evidence type="ECO:0000313" key="3">
    <source>
        <dbReference type="Proteomes" id="UP000298652"/>
    </source>
</evidence>
<evidence type="ECO:0000256" key="1">
    <source>
        <dbReference type="SAM" id="MobiDB-lite"/>
    </source>
</evidence>
<name>A0A4U6VEY6_SETVI</name>
<sequence length="151" mass="16574">MKNGSFCFCSVHPGLRVPPPSLRATAPSPTWHRRRCLLVPREGLSPPPSFGISSDTFFPPARRLAGSSPPPPPHSPAGSSENRRPSFFPVFLPSPRRSPLESRCLPTHLSPGAAGRAHRAARSPVWSPWPRWARRRPAAAPILRGRLHRPA</sequence>
<accession>A0A4U6VEY6</accession>